<dbReference type="EMBL" id="HG917868">
    <property type="protein sequence ID" value="CDM68682.1"/>
    <property type="molecule type" value="Genomic_DNA"/>
</dbReference>
<proteinExistence type="predicted"/>
<gene>
    <name evidence="1" type="ORF">CM240_1523</name>
</gene>
<dbReference type="STRING" id="1216932.CM240_1523"/>
<keyword evidence="2" id="KW-1185">Reference proteome</keyword>
<dbReference type="PATRIC" id="fig|1216932.3.peg.1516"/>
<dbReference type="KEGG" id="clt:CM240_1523"/>
<evidence type="ECO:0000313" key="2">
    <source>
        <dbReference type="Proteomes" id="UP000019426"/>
    </source>
</evidence>
<evidence type="ECO:0000313" key="1">
    <source>
        <dbReference type="EMBL" id="CDM68682.1"/>
    </source>
</evidence>
<accession>W6S2Z9</accession>
<dbReference type="AlphaFoldDB" id="W6S2Z9"/>
<dbReference type="OrthoDB" id="1797583at2"/>
<name>W6S2Z9_9CLOT</name>
<dbReference type="RefSeq" id="WP_051483752.1">
    <property type="nucleotide sequence ID" value="NZ_HG917868.1"/>
</dbReference>
<dbReference type="Proteomes" id="UP000019426">
    <property type="component" value="Chromosome M2/40_rep1"/>
</dbReference>
<dbReference type="eggNOG" id="ENOG5032RUT">
    <property type="taxonomic scope" value="Bacteria"/>
</dbReference>
<reference evidence="1 2" key="1">
    <citation type="submission" date="2013-11" db="EMBL/GenBank/DDBJ databases">
        <title>Complete genome sequence of Clostridum sp. M2/40.</title>
        <authorList>
            <person name="Wibberg D."/>
            <person name="Puehler A."/>
            <person name="Schlueter A."/>
        </authorList>
    </citation>
    <scope>NUCLEOTIDE SEQUENCE [LARGE SCALE GENOMIC DNA]</scope>
    <source>
        <strain evidence="2">M2/40</strain>
    </source>
</reference>
<dbReference type="PROSITE" id="PS51257">
    <property type="entry name" value="PROKAR_LIPOPROTEIN"/>
    <property type="match status" value="1"/>
</dbReference>
<dbReference type="HOGENOM" id="CLU_111487_1_0_9"/>
<protein>
    <submittedName>
        <fullName evidence="1">Putative secreted protein</fullName>
    </submittedName>
</protein>
<dbReference type="Pfam" id="PF14270">
    <property type="entry name" value="DUF4358"/>
    <property type="match status" value="1"/>
</dbReference>
<sequence length="163" mass="18594">MKKRIGSLILAIGIIVSVVMTFTGCSFGGNDSDSSTLTAEEILEKITMNIDEPNQMDIDSDFFTDNYEIDKSILKSYVVRVPIGDKYANECAVFEVKDKKDIEKVEEGIEKRSKILENNWKGYIPEQYDLVKSRKVVTKGKYVLFVISENSDKIEENFEEIIE</sequence>
<organism evidence="1 2">
    <name type="scientific">Clostridium bornimense</name>
    <dbReference type="NCBI Taxonomy" id="1216932"/>
    <lineage>
        <taxon>Bacteria</taxon>
        <taxon>Bacillati</taxon>
        <taxon>Bacillota</taxon>
        <taxon>Clostridia</taxon>
        <taxon>Eubacteriales</taxon>
        <taxon>Clostridiaceae</taxon>
        <taxon>Clostridium</taxon>
    </lineage>
</organism>
<dbReference type="InterPro" id="IPR025648">
    <property type="entry name" value="DUF4358"/>
</dbReference>